<dbReference type="InterPro" id="IPR001727">
    <property type="entry name" value="GDT1-like"/>
</dbReference>
<dbReference type="OrthoDB" id="9801356at2"/>
<dbReference type="Proteomes" id="UP000198607">
    <property type="component" value="Unassembled WGS sequence"/>
</dbReference>
<feature type="transmembrane region" description="Helical" evidence="6">
    <location>
        <begin position="67"/>
        <end position="84"/>
    </location>
</feature>
<proteinExistence type="inferred from homology"/>
<evidence type="ECO:0000313" key="7">
    <source>
        <dbReference type="EMBL" id="SDG51938.1"/>
    </source>
</evidence>
<dbReference type="EMBL" id="FNCY01000001">
    <property type="protein sequence ID" value="SDG51938.1"/>
    <property type="molecule type" value="Genomic_DNA"/>
</dbReference>
<keyword evidence="8" id="KW-1185">Reference proteome</keyword>
<organism evidence="7 8">
    <name type="scientific">Propionivibrio dicarboxylicus</name>
    <dbReference type="NCBI Taxonomy" id="83767"/>
    <lineage>
        <taxon>Bacteria</taxon>
        <taxon>Pseudomonadati</taxon>
        <taxon>Pseudomonadota</taxon>
        <taxon>Betaproteobacteria</taxon>
        <taxon>Rhodocyclales</taxon>
        <taxon>Rhodocyclaceae</taxon>
        <taxon>Propionivibrio</taxon>
    </lineage>
</organism>
<keyword evidence="4 6" id="KW-1133">Transmembrane helix</keyword>
<evidence type="ECO:0000256" key="4">
    <source>
        <dbReference type="ARBA" id="ARBA00022989"/>
    </source>
</evidence>
<keyword evidence="3 6" id="KW-0812">Transmembrane</keyword>
<evidence type="ECO:0000256" key="1">
    <source>
        <dbReference type="ARBA" id="ARBA00004141"/>
    </source>
</evidence>
<evidence type="ECO:0000256" key="3">
    <source>
        <dbReference type="ARBA" id="ARBA00022692"/>
    </source>
</evidence>
<dbReference type="Pfam" id="PF01169">
    <property type="entry name" value="GDT1"/>
    <property type="match status" value="2"/>
</dbReference>
<sequence length="191" mass="19845">METFLISSVVVALSELGDKTQMLALLLAAKYRRPAPIVLALIVATLLSQALGGGVAMLLGMFMKPDALRWVLCVSFVGLAGWSLSSDPYEAGEDKPLRFGVFGTALVAFFLAEFGGKAQVTTLVMAAQSKAVVSVVAGSSLGVLIATLPAILLGDRSSGRLPVEAAHWVAAGVFAVLAYFAFFGGGARFGF</sequence>
<dbReference type="GO" id="GO:0046873">
    <property type="term" value="F:metal ion transmembrane transporter activity"/>
    <property type="evidence" value="ECO:0007669"/>
    <property type="project" value="InterPro"/>
</dbReference>
<dbReference type="PANTHER" id="PTHR12608:SF1">
    <property type="entry name" value="TRANSMEMBRANE PROTEIN 165"/>
    <property type="match status" value="1"/>
</dbReference>
<reference evidence="7 8" key="1">
    <citation type="submission" date="2016-10" db="EMBL/GenBank/DDBJ databases">
        <authorList>
            <person name="de Groot N.N."/>
        </authorList>
    </citation>
    <scope>NUCLEOTIDE SEQUENCE [LARGE SCALE GENOMIC DNA]</scope>
    <source>
        <strain evidence="7 8">DSM 5885</strain>
    </source>
</reference>
<feature type="transmembrane region" description="Helical" evidence="6">
    <location>
        <begin position="37"/>
        <end position="60"/>
    </location>
</feature>
<accession>A0A1G7UXC2</accession>
<name>A0A1G7UXC2_9RHOO</name>
<evidence type="ECO:0000256" key="5">
    <source>
        <dbReference type="ARBA" id="ARBA00023136"/>
    </source>
</evidence>
<feature type="transmembrane region" description="Helical" evidence="6">
    <location>
        <begin position="165"/>
        <end position="185"/>
    </location>
</feature>
<protein>
    <recommendedName>
        <fullName evidence="6">GDT1 family protein</fullName>
    </recommendedName>
</protein>
<dbReference type="STRING" id="83767.SAMN05660652_00016"/>
<dbReference type="AlphaFoldDB" id="A0A1G7UXC2"/>
<dbReference type="RefSeq" id="WP_091931440.1">
    <property type="nucleotide sequence ID" value="NZ_FNCY01000001.1"/>
</dbReference>
<comment type="subcellular location">
    <subcellularLocation>
        <location evidence="1 6">Membrane</location>
        <topology evidence="1 6">Multi-pass membrane protein</topology>
    </subcellularLocation>
</comment>
<dbReference type="PANTHER" id="PTHR12608">
    <property type="entry name" value="TRANSMEMBRANE PROTEIN HTP-1 RELATED"/>
    <property type="match status" value="1"/>
</dbReference>
<keyword evidence="5 6" id="KW-0472">Membrane</keyword>
<dbReference type="GO" id="GO:0016020">
    <property type="term" value="C:membrane"/>
    <property type="evidence" value="ECO:0007669"/>
    <property type="project" value="UniProtKB-SubCell"/>
</dbReference>
<feature type="transmembrane region" description="Helical" evidence="6">
    <location>
        <begin position="132"/>
        <end position="153"/>
    </location>
</feature>
<comment type="similarity">
    <text evidence="2 6">Belongs to the GDT1 family.</text>
</comment>
<feature type="transmembrane region" description="Helical" evidence="6">
    <location>
        <begin position="96"/>
        <end position="112"/>
    </location>
</feature>
<evidence type="ECO:0000313" key="8">
    <source>
        <dbReference type="Proteomes" id="UP000198607"/>
    </source>
</evidence>
<evidence type="ECO:0000256" key="2">
    <source>
        <dbReference type="ARBA" id="ARBA00009190"/>
    </source>
</evidence>
<evidence type="ECO:0000256" key="6">
    <source>
        <dbReference type="RuleBase" id="RU365102"/>
    </source>
</evidence>
<gene>
    <name evidence="7" type="ORF">SAMN05660652_00016</name>
</gene>